<evidence type="ECO:0000259" key="10">
    <source>
        <dbReference type="Pfam" id="PF01593"/>
    </source>
</evidence>
<dbReference type="PROSITE" id="PS00982">
    <property type="entry name" value="PHYTOENE_DH"/>
    <property type="match status" value="1"/>
</dbReference>
<evidence type="ECO:0000256" key="2">
    <source>
        <dbReference type="ARBA" id="ARBA00004829"/>
    </source>
</evidence>
<dbReference type="GO" id="GO:0016627">
    <property type="term" value="F:oxidoreductase activity, acting on the CH-CH group of donors"/>
    <property type="evidence" value="ECO:0007669"/>
    <property type="project" value="UniProtKB-ARBA"/>
</dbReference>
<name>A0A1M6QSV8_9BACL</name>
<dbReference type="SUPFAM" id="SSF51905">
    <property type="entry name" value="FAD/NAD(P)-binding domain"/>
    <property type="match status" value="1"/>
</dbReference>
<keyword evidence="5 9" id="KW-0125">Carotenoid biosynthesis</keyword>
<evidence type="ECO:0000256" key="7">
    <source>
        <dbReference type="ARBA" id="ARBA00023002"/>
    </source>
</evidence>
<dbReference type="NCBIfam" id="TIGR02734">
    <property type="entry name" value="crtI_fam"/>
    <property type="match status" value="1"/>
</dbReference>
<keyword evidence="4" id="KW-0285">Flavoprotein</keyword>
<protein>
    <recommendedName>
        <fullName evidence="8">Phytoene dehydrogenase</fullName>
    </recommendedName>
</protein>
<dbReference type="InterPro" id="IPR036188">
    <property type="entry name" value="FAD/NAD-bd_sf"/>
</dbReference>
<accession>A0A1M6QSV8</accession>
<dbReference type="STRING" id="1830138.SAMN05443507_110101"/>
<dbReference type="PANTHER" id="PTHR43734">
    <property type="entry name" value="PHYTOENE DESATURASE"/>
    <property type="match status" value="1"/>
</dbReference>
<dbReference type="OrthoDB" id="9814556at2"/>
<comment type="pathway">
    <text evidence="2 9">Carotenoid biosynthesis.</text>
</comment>
<keyword evidence="6" id="KW-0274">FAD</keyword>
<keyword evidence="12" id="KW-1185">Reference proteome</keyword>
<organism evidence="11 12">
    <name type="scientific">Alicyclobacillus tolerans</name>
    <dbReference type="NCBI Taxonomy" id="90970"/>
    <lineage>
        <taxon>Bacteria</taxon>
        <taxon>Bacillati</taxon>
        <taxon>Bacillota</taxon>
        <taxon>Bacilli</taxon>
        <taxon>Bacillales</taxon>
        <taxon>Alicyclobacillaceae</taxon>
        <taxon>Alicyclobacillus</taxon>
    </lineage>
</organism>
<sequence>MKKKVVAVIGSGFGGLATAIRLASHDLEVHLFEKHPDPGGRARTFHMDEFRFDGGPTVLTAPWMFDELFELANQERSKNITFLPVDPFYHIFDWNGRNFVYNADIPFVMEQIRKFRASDTDGYLNLLKAAEPMFEKGFLQLGQEPFLKLNTMLSIAPNLLRLRAHESVYRFVSRHIEDNFLRMCFSFHPLFIGGNPLRVSSIYTMIHLIERAWGVWYPKGGMGQLINALVQLFQQMGGNIHFQTEIQRITTQHGRVTGLLLKNGEKFSADYVVSNADVPTTYLSLLEDRDRAWRHHRLRYERFSRYSMSLVVWYFALNKKFTNNPLGHHNIVFGPRFGGLIHDIFVSHRLAEDFSMYIHLPTRTDPSMAPEAHETMYVLVPVPNQLSNIDWYEALPRLEERVTQVIDQHFMPGLKRHIVKRRVIDPNYFEHELNTYLGTGFSLEPHLTQSAWFRPHNASETVKGLYLVGAGTHPGAGIPGVLLSAKIVHKLILDDIEQSN</sequence>
<reference evidence="12" key="1">
    <citation type="submission" date="2016-11" db="EMBL/GenBank/DDBJ databases">
        <authorList>
            <person name="Varghese N."/>
            <person name="Submissions S."/>
        </authorList>
    </citation>
    <scope>NUCLEOTIDE SEQUENCE [LARGE SCALE GENOMIC DNA]</scope>
    <source>
        <strain evidence="12">USBA-503</strain>
    </source>
</reference>
<dbReference type="InterPro" id="IPR008150">
    <property type="entry name" value="Phytoene_DH_bac_CS"/>
</dbReference>
<comment type="similarity">
    <text evidence="3 9">Belongs to the carotenoid/retinoid oxidoreductase family.</text>
</comment>
<evidence type="ECO:0000313" key="11">
    <source>
        <dbReference type="EMBL" id="SHK23107.1"/>
    </source>
</evidence>
<evidence type="ECO:0000256" key="3">
    <source>
        <dbReference type="ARBA" id="ARBA00006046"/>
    </source>
</evidence>
<keyword evidence="7 9" id="KW-0560">Oxidoreductase</keyword>
<dbReference type="Gene3D" id="3.50.50.60">
    <property type="entry name" value="FAD/NAD(P)-binding domain"/>
    <property type="match status" value="3"/>
</dbReference>
<evidence type="ECO:0000256" key="4">
    <source>
        <dbReference type="ARBA" id="ARBA00022630"/>
    </source>
</evidence>
<feature type="domain" description="Amine oxidase" evidence="10">
    <location>
        <begin position="14"/>
        <end position="486"/>
    </location>
</feature>
<evidence type="ECO:0000256" key="1">
    <source>
        <dbReference type="ARBA" id="ARBA00001974"/>
    </source>
</evidence>
<gene>
    <name evidence="11" type="ORF">SAMN05443507_110101</name>
</gene>
<comment type="cofactor">
    <cofactor evidence="1">
        <name>FAD</name>
        <dbReference type="ChEBI" id="CHEBI:57692"/>
    </cofactor>
</comment>
<dbReference type="RefSeq" id="WP_072873939.1">
    <property type="nucleotide sequence ID" value="NZ_FRAF01000010.1"/>
</dbReference>
<dbReference type="GO" id="GO:0016117">
    <property type="term" value="P:carotenoid biosynthetic process"/>
    <property type="evidence" value="ECO:0007669"/>
    <property type="project" value="UniProtKB-KW"/>
</dbReference>
<evidence type="ECO:0000256" key="5">
    <source>
        <dbReference type="ARBA" id="ARBA00022746"/>
    </source>
</evidence>
<dbReference type="AlphaFoldDB" id="A0A1M6QSV8"/>
<proteinExistence type="inferred from homology"/>
<dbReference type="Pfam" id="PF01593">
    <property type="entry name" value="Amino_oxidase"/>
    <property type="match status" value="1"/>
</dbReference>
<evidence type="ECO:0000256" key="9">
    <source>
        <dbReference type="RuleBase" id="RU362075"/>
    </source>
</evidence>
<evidence type="ECO:0000313" key="12">
    <source>
        <dbReference type="Proteomes" id="UP000184016"/>
    </source>
</evidence>
<dbReference type="InterPro" id="IPR002937">
    <property type="entry name" value="Amino_oxidase"/>
</dbReference>
<evidence type="ECO:0000256" key="6">
    <source>
        <dbReference type="ARBA" id="ARBA00022827"/>
    </source>
</evidence>
<dbReference type="PANTHER" id="PTHR43734:SF3">
    <property type="entry name" value="B-CAROTENE KETOLASE"/>
    <property type="match status" value="1"/>
</dbReference>
<evidence type="ECO:0000256" key="8">
    <source>
        <dbReference type="ARBA" id="ARBA00031986"/>
    </source>
</evidence>
<dbReference type="InterPro" id="IPR014105">
    <property type="entry name" value="Carotenoid/retinoid_OxRdtase"/>
</dbReference>
<dbReference type="PRINTS" id="PR00419">
    <property type="entry name" value="ADXRDTASE"/>
</dbReference>
<dbReference type="Proteomes" id="UP000184016">
    <property type="component" value="Unassembled WGS sequence"/>
</dbReference>
<dbReference type="EMBL" id="FRAF01000010">
    <property type="protein sequence ID" value="SHK23107.1"/>
    <property type="molecule type" value="Genomic_DNA"/>
</dbReference>